<dbReference type="SUPFAM" id="SSF48179">
    <property type="entry name" value="6-phosphogluconate dehydrogenase C-terminal domain-like"/>
    <property type="match status" value="1"/>
</dbReference>
<dbReference type="InterPro" id="IPR003710">
    <property type="entry name" value="ApbA"/>
</dbReference>
<keyword evidence="14" id="KW-1185">Reference proteome</keyword>
<evidence type="ECO:0000256" key="1">
    <source>
        <dbReference type="ARBA" id="ARBA00004994"/>
    </source>
</evidence>
<dbReference type="Pfam" id="PF02558">
    <property type="entry name" value="ApbA"/>
    <property type="match status" value="1"/>
</dbReference>
<comment type="catalytic activity">
    <reaction evidence="9 10">
        <text>(R)-pantoate + NADP(+) = 2-dehydropantoate + NADPH + H(+)</text>
        <dbReference type="Rhea" id="RHEA:16233"/>
        <dbReference type="ChEBI" id="CHEBI:11561"/>
        <dbReference type="ChEBI" id="CHEBI:15378"/>
        <dbReference type="ChEBI" id="CHEBI:15980"/>
        <dbReference type="ChEBI" id="CHEBI:57783"/>
        <dbReference type="ChEBI" id="CHEBI:58349"/>
        <dbReference type="EC" id="1.1.1.169"/>
    </reaction>
</comment>
<evidence type="ECO:0000313" key="13">
    <source>
        <dbReference type="EMBL" id="GAA0857268.1"/>
    </source>
</evidence>
<dbReference type="EC" id="1.1.1.169" evidence="3 10"/>
<evidence type="ECO:0000256" key="9">
    <source>
        <dbReference type="ARBA" id="ARBA00048793"/>
    </source>
</evidence>
<dbReference type="InterPro" id="IPR013752">
    <property type="entry name" value="KPA_reductase"/>
</dbReference>
<dbReference type="InterPro" id="IPR050838">
    <property type="entry name" value="Ketopantoate_reductase"/>
</dbReference>
<evidence type="ECO:0000256" key="2">
    <source>
        <dbReference type="ARBA" id="ARBA00007870"/>
    </source>
</evidence>
<evidence type="ECO:0000256" key="5">
    <source>
        <dbReference type="ARBA" id="ARBA00022655"/>
    </source>
</evidence>
<comment type="similarity">
    <text evidence="2 10">Belongs to the ketopantoate reductase family.</text>
</comment>
<dbReference type="PANTHER" id="PTHR43765">
    <property type="entry name" value="2-DEHYDROPANTOATE 2-REDUCTASE-RELATED"/>
    <property type="match status" value="1"/>
</dbReference>
<proteinExistence type="inferred from homology"/>
<organism evidence="13 14">
    <name type="scientific">Aliiglaciecola litoralis</name>
    <dbReference type="NCBI Taxonomy" id="582857"/>
    <lineage>
        <taxon>Bacteria</taxon>
        <taxon>Pseudomonadati</taxon>
        <taxon>Pseudomonadota</taxon>
        <taxon>Gammaproteobacteria</taxon>
        <taxon>Alteromonadales</taxon>
        <taxon>Alteromonadaceae</taxon>
        <taxon>Aliiglaciecola</taxon>
    </lineage>
</organism>
<dbReference type="RefSeq" id="WP_343859959.1">
    <property type="nucleotide sequence ID" value="NZ_BAAAFD010000006.1"/>
</dbReference>
<evidence type="ECO:0000259" key="12">
    <source>
        <dbReference type="Pfam" id="PF08546"/>
    </source>
</evidence>
<evidence type="ECO:0000256" key="10">
    <source>
        <dbReference type="RuleBase" id="RU362068"/>
    </source>
</evidence>
<evidence type="ECO:0000256" key="8">
    <source>
        <dbReference type="ARBA" id="ARBA00032024"/>
    </source>
</evidence>
<dbReference type="EMBL" id="BAAAFD010000006">
    <property type="protein sequence ID" value="GAA0857268.1"/>
    <property type="molecule type" value="Genomic_DNA"/>
</dbReference>
<name>A0ABP3WW25_9ALTE</name>
<protein>
    <recommendedName>
        <fullName evidence="4 10">2-dehydropantoate 2-reductase</fullName>
        <ecNumber evidence="3 10">1.1.1.169</ecNumber>
    </recommendedName>
    <alternativeName>
        <fullName evidence="8 10">Ketopantoate reductase</fullName>
    </alternativeName>
</protein>
<dbReference type="InterPro" id="IPR008927">
    <property type="entry name" value="6-PGluconate_DH-like_C_sf"/>
</dbReference>
<accession>A0ABP3WW25</accession>
<dbReference type="InterPro" id="IPR013332">
    <property type="entry name" value="KPR_N"/>
</dbReference>
<evidence type="ECO:0000259" key="11">
    <source>
        <dbReference type="Pfam" id="PF02558"/>
    </source>
</evidence>
<dbReference type="InterPro" id="IPR013328">
    <property type="entry name" value="6PGD_dom2"/>
</dbReference>
<keyword evidence="6 10" id="KW-0521">NADP</keyword>
<dbReference type="Gene3D" id="1.10.1040.10">
    <property type="entry name" value="N-(1-d-carboxylethyl)-l-norvaline Dehydrogenase, domain 2"/>
    <property type="match status" value="1"/>
</dbReference>
<dbReference type="InterPro" id="IPR036291">
    <property type="entry name" value="NAD(P)-bd_dom_sf"/>
</dbReference>
<feature type="domain" description="Ketopantoate reductase N-terminal" evidence="11">
    <location>
        <begin position="5"/>
        <end position="148"/>
    </location>
</feature>
<evidence type="ECO:0000256" key="4">
    <source>
        <dbReference type="ARBA" id="ARBA00019465"/>
    </source>
</evidence>
<dbReference type="Pfam" id="PF08546">
    <property type="entry name" value="ApbA_C"/>
    <property type="match status" value="1"/>
</dbReference>
<dbReference type="SUPFAM" id="SSF51735">
    <property type="entry name" value="NAD(P)-binding Rossmann-fold domains"/>
    <property type="match status" value="1"/>
</dbReference>
<evidence type="ECO:0000256" key="7">
    <source>
        <dbReference type="ARBA" id="ARBA00023002"/>
    </source>
</evidence>
<dbReference type="NCBIfam" id="TIGR00745">
    <property type="entry name" value="apbA_panE"/>
    <property type="match status" value="1"/>
</dbReference>
<dbReference type="Proteomes" id="UP001500359">
    <property type="component" value="Unassembled WGS sequence"/>
</dbReference>
<comment type="caution">
    <text evidence="13">The sequence shown here is derived from an EMBL/GenBank/DDBJ whole genome shotgun (WGS) entry which is preliminary data.</text>
</comment>
<sequence>MQHHVIFGAGLIGCYLGAALRNQGCEVDLICRERVQLKLRSGIEITDYLHHKAQISGFTCNAHKKQPQPADVLWLTVKCTDVVEAIPQIKAFCDAHTVIICCQNGLGSDKPLKQALPDNLVLRAMVPFNVVEVADGHFHRGSQGALTLETELTAAEWLDKLVAKIDSDLLPVETSNDMSALLWAKLQLNLGNSVNALADIPVKAMLQQRGYRMVIAALMDELLLVTDKKHIQLPKVTALPSHWIPKVLRLPNWLFKLVANKMLAIDPLVRTSMWWDLSRRKKTEIHYLNGVIVDHAKALGIPCNANQKVIEMIENRENNQMPANKSAISASQLYKEVIHH</sequence>
<feature type="domain" description="Ketopantoate reductase C-terminal" evidence="12">
    <location>
        <begin position="178"/>
        <end position="316"/>
    </location>
</feature>
<keyword evidence="5 10" id="KW-0566">Pantothenate biosynthesis</keyword>
<evidence type="ECO:0000313" key="14">
    <source>
        <dbReference type="Proteomes" id="UP001500359"/>
    </source>
</evidence>
<evidence type="ECO:0000256" key="6">
    <source>
        <dbReference type="ARBA" id="ARBA00022857"/>
    </source>
</evidence>
<keyword evidence="7 10" id="KW-0560">Oxidoreductase</keyword>
<dbReference type="Gene3D" id="3.40.50.720">
    <property type="entry name" value="NAD(P)-binding Rossmann-like Domain"/>
    <property type="match status" value="1"/>
</dbReference>
<evidence type="ECO:0000256" key="3">
    <source>
        <dbReference type="ARBA" id="ARBA00013014"/>
    </source>
</evidence>
<dbReference type="PANTHER" id="PTHR43765:SF2">
    <property type="entry name" value="2-DEHYDROPANTOATE 2-REDUCTASE"/>
    <property type="match status" value="1"/>
</dbReference>
<comment type="pathway">
    <text evidence="1 10">Cofactor biosynthesis; (R)-pantothenate biosynthesis; (R)-pantoate from 3-methyl-2-oxobutanoate: step 2/2.</text>
</comment>
<comment type="function">
    <text evidence="10">Catalyzes the NADPH-dependent reduction of ketopantoate into pantoic acid.</text>
</comment>
<reference evidence="14" key="1">
    <citation type="journal article" date="2019" name="Int. J. Syst. Evol. Microbiol.">
        <title>The Global Catalogue of Microorganisms (GCM) 10K type strain sequencing project: providing services to taxonomists for standard genome sequencing and annotation.</title>
        <authorList>
            <consortium name="The Broad Institute Genomics Platform"/>
            <consortium name="The Broad Institute Genome Sequencing Center for Infectious Disease"/>
            <person name="Wu L."/>
            <person name="Ma J."/>
        </authorList>
    </citation>
    <scope>NUCLEOTIDE SEQUENCE [LARGE SCALE GENOMIC DNA]</scope>
    <source>
        <strain evidence="14">JCM 15896</strain>
    </source>
</reference>
<gene>
    <name evidence="13" type="ORF">GCM10009114_22350</name>
</gene>